<name>A0A7R9M418_9ACAR</name>
<feature type="domain" description="EamA" evidence="6">
    <location>
        <begin position="9"/>
        <end position="112"/>
    </location>
</feature>
<sequence length="189" mass="21328">MASNTWFRYSMLTIVGLIQFIVYFIIILTQKYHIFGKPEGRKNLVLRCLFGTTVIVCIYSSYPLQPLSDTVTIFMSTPVFCTIFAYILLKEPITPLHVGTGVTILVGVVLTSRPEFLFGQKDPDKLYPHRTVGIVLSIAAAIASAMVYMWYYSSGGHMYGPTTYAYQRRHYDSHDVAGIRDNHGVHCIS</sequence>
<evidence type="ECO:0000256" key="3">
    <source>
        <dbReference type="ARBA" id="ARBA00022989"/>
    </source>
</evidence>
<accession>A0A7R9M418</accession>
<dbReference type="InterPro" id="IPR037185">
    <property type="entry name" value="EmrE-like"/>
</dbReference>
<dbReference type="PANTHER" id="PTHR22911">
    <property type="entry name" value="ACYL-MALONYL CONDENSING ENZYME-RELATED"/>
    <property type="match status" value="1"/>
</dbReference>
<dbReference type="SUPFAM" id="SSF103481">
    <property type="entry name" value="Multidrug resistance efflux transporter EmrE"/>
    <property type="match status" value="1"/>
</dbReference>
<dbReference type="EMBL" id="CAJPVJ010005807">
    <property type="protein sequence ID" value="CAG2169852.1"/>
    <property type="molecule type" value="Genomic_DNA"/>
</dbReference>
<dbReference type="GO" id="GO:0016020">
    <property type="term" value="C:membrane"/>
    <property type="evidence" value="ECO:0007669"/>
    <property type="project" value="UniProtKB-SubCell"/>
</dbReference>
<dbReference type="InterPro" id="IPR000620">
    <property type="entry name" value="EamA_dom"/>
</dbReference>
<evidence type="ECO:0000256" key="1">
    <source>
        <dbReference type="ARBA" id="ARBA00004141"/>
    </source>
</evidence>
<dbReference type="EMBL" id="OC920632">
    <property type="protein sequence ID" value="CAD7652665.1"/>
    <property type="molecule type" value="Genomic_DNA"/>
</dbReference>
<keyword evidence="3 5" id="KW-1133">Transmembrane helix</keyword>
<feature type="transmembrane region" description="Helical" evidence="5">
    <location>
        <begin position="70"/>
        <end position="89"/>
    </location>
</feature>
<reference evidence="7" key="1">
    <citation type="submission" date="2020-11" db="EMBL/GenBank/DDBJ databases">
        <authorList>
            <person name="Tran Van P."/>
        </authorList>
    </citation>
    <scope>NUCLEOTIDE SEQUENCE</scope>
</reference>
<evidence type="ECO:0000313" key="8">
    <source>
        <dbReference type="Proteomes" id="UP000728032"/>
    </source>
</evidence>
<dbReference type="AlphaFoldDB" id="A0A7R9M418"/>
<evidence type="ECO:0000259" key="6">
    <source>
        <dbReference type="Pfam" id="PF00892"/>
    </source>
</evidence>
<keyword evidence="4 5" id="KW-0472">Membrane</keyword>
<feature type="transmembrane region" description="Helical" evidence="5">
    <location>
        <begin position="44"/>
        <end position="64"/>
    </location>
</feature>
<comment type="subcellular location">
    <subcellularLocation>
        <location evidence="1">Membrane</location>
        <topology evidence="1">Multi-pass membrane protein</topology>
    </subcellularLocation>
</comment>
<dbReference type="Pfam" id="PF00892">
    <property type="entry name" value="EamA"/>
    <property type="match status" value="1"/>
</dbReference>
<evidence type="ECO:0000256" key="2">
    <source>
        <dbReference type="ARBA" id="ARBA00022692"/>
    </source>
</evidence>
<feature type="transmembrane region" description="Helical" evidence="5">
    <location>
        <begin position="6"/>
        <end position="28"/>
    </location>
</feature>
<protein>
    <recommendedName>
        <fullName evidence="6">EamA domain-containing protein</fullName>
    </recommendedName>
</protein>
<dbReference type="Proteomes" id="UP000728032">
    <property type="component" value="Unassembled WGS sequence"/>
</dbReference>
<organism evidence="7">
    <name type="scientific">Oppiella nova</name>
    <dbReference type="NCBI Taxonomy" id="334625"/>
    <lineage>
        <taxon>Eukaryota</taxon>
        <taxon>Metazoa</taxon>
        <taxon>Ecdysozoa</taxon>
        <taxon>Arthropoda</taxon>
        <taxon>Chelicerata</taxon>
        <taxon>Arachnida</taxon>
        <taxon>Acari</taxon>
        <taxon>Acariformes</taxon>
        <taxon>Sarcoptiformes</taxon>
        <taxon>Oribatida</taxon>
        <taxon>Brachypylina</taxon>
        <taxon>Oppioidea</taxon>
        <taxon>Oppiidae</taxon>
        <taxon>Oppiella</taxon>
    </lineage>
</organism>
<proteinExistence type="predicted"/>
<evidence type="ECO:0000256" key="4">
    <source>
        <dbReference type="ARBA" id="ARBA00023136"/>
    </source>
</evidence>
<feature type="transmembrane region" description="Helical" evidence="5">
    <location>
        <begin position="132"/>
        <end position="151"/>
    </location>
</feature>
<feature type="transmembrane region" description="Helical" evidence="5">
    <location>
        <begin position="96"/>
        <end position="112"/>
    </location>
</feature>
<dbReference type="OrthoDB" id="8300370at2759"/>
<evidence type="ECO:0000256" key="5">
    <source>
        <dbReference type="SAM" id="Phobius"/>
    </source>
</evidence>
<keyword evidence="2 5" id="KW-0812">Transmembrane</keyword>
<evidence type="ECO:0000313" key="7">
    <source>
        <dbReference type="EMBL" id="CAD7652665.1"/>
    </source>
</evidence>
<keyword evidence="8" id="KW-1185">Reference proteome</keyword>
<dbReference type="PANTHER" id="PTHR22911:SF6">
    <property type="entry name" value="SOLUTE CARRIER FAMILY 35 MEMBER G1"/>
    <property type="match status" value="1"/>
</dbReference>
<gene>
    <name evidence="7" type="ORF">ONB1V03_LOCUS9326</name>
</gene>